<proteinExistence type="predicted"/>
<dbReference type="OrthoDB" id="529642at2759"/>
<evidence type="ECO:0000313" key="1">
    <source>
        <dbReference type="EMBL" id="KXZ43390.1"/>
    </source>
</evidence>
<keyword evidence="2" id="KW-1185">Reference proteome</keyword>
<dbReference type="STRING" id="33097.A0A150G259"/>
<dbReference type="AlphaFoldDB" id="A0A150G259"/>
<evidence type="ECO:0000313" key="2">
    <source>
        <dbReference type="Proteomes" id="UP000075714"/>
    </source>
</evidence>
<gene>
    <name evidence="1" type="ORF">GPECTOR_92g613</name>
</gene>
<comment type="caution">
    <text evidence="1">The sequence shown here is derived from an EMBL/GenBank/DDBJ whole genome shotgun (WGS) entry which is preliminary data.</text>
</comment>
<dbReference type="SUPFAM" id="SSF103511">
    <property type="entry name" value="Chlorophyll a-b binding protein"/>
    <property type="match status" value="1"/>
</dbReference>
<dbReference type="EMBL" id="LSYV01000093">
    <property type="protein sequence ID" value="KXZ43390.1"/>
    <property type="molecule type" value="Genomic_DNA"/>
</dbReference>
<reference evidence="2" key="1">
    <citation type="journal article" date="2016" name="Nat. Commun.">
        <title>The Gonium pectorale genome demonstrates co-option of cell cycle regulation during the evolution of multicellularity.</title>
        <authorList>
            <person name="Hanschen E.R."/>
            <person name="Marriage T.N."/>
            <person name="Ferris P.J."/>
            <person name="Hamaji T."/>
            <person name="Toyoda A."/>
            <person name="Fujiyama A."/>
            <person name="Neme R."/>
            <person name="Noguchi H."/>
            <person name="Minakuchi Y."/>
            <person name="Suzuki M."/>
            <person name="Kawai-Toyooka H."/>
            <person name="Smith D.R."/>
            <person name="Sparks H."/>
            <person name="Anderson J."/>
            <person name="Bakaric R."/>
            <person name="Luria V."/>
            <person name="Karger A."/>
            <person name="Kirschner M.W."/>
            <person name="Durand P.M."/>
            <person name="Michod R.E."/>
            <person name="Nozaki H."/>
            <person name="Olson B.J."/>
        </authorList>
    </citation>
    <scope>NUCLEOTIDE SEQUENCE [LARGE SCALE GENOMIC DNA]</scope>
    <source>
        <strain evidence="2">NIES-2863</strain>
    </source>
</reference>
<protein>
    <submittedName>
        <fullName evidence="1">Uncharacterized protein</fullName>
    </submittedName>
</protein>
<dbReference type="Proteomes" id="UP000075714">
    <property type="component" value="Unassembled WGS sequence"/>
</dbReference>
<name>A0A150G259_GONPE</name>
<organism evidence="1 2">
    <name type="scientific">Gonium pectorale</name>
    <name type="common">Green alga</name>
    <dbReference type="NCBI Taxonomy" id="33097"/>
    <lineage>
        <taxon>Eukaryota</taxon>
        <taxon>Viridiplantae</taxon>
        <taxon>Chlorophyta</taxon>
        <taxon>core chlorophytes</taxon>
        <taxon>Chlorophyceae</taxon>
        <taxon>CS clade</taxon>
        <taxon>Chlamydomonadales</taxon>
        <taxon>Volvocaceae</taxon>
        <taxon>Gonium</taxon>
    </lineage>
</organism>
<sequence>MALRLHSSLAGPRLSARPLRTGAPAPCAPGLVRQRAAVVRRFKENDDAEVEFQKRKEREEVIRKQEELMKEASKNISNAAGSARDELKKDVTKVVDTVDRSSVGKGYSASAVRVPIWMPAFTRRREVFVGRIAMLGFAATCALEIFTANHLGPIRQVQLWTGLDESTIVALTLGIVTYNVLGGLGPWSPTFSPENLRDVAKRPPGPPNALVSPFDLGRLLGISGWGFTKRNEVGGASAGRVSALWQQGE</sequence>
<accession>A0A150G259</accession>
<dbReference type="CDD" id="cd22249">
    <property type="entry name" value="UDM1_RNF168_RNF169-like"/>
    <property type="match status" value="1"/>
</dbReference>